<feature type="region of interest" description="Disordered" evidence="1">
    <location>
        <begin position="521"/>
        <end position="545"/>
    </location>
</feature>
<organism evidence="3 4">
    <name type="scientific">Trichonephila inaurata madagascariensis</name>
    <dbReference type="NCBI Taxonomy" id="2747483"/>
    <lineage>
        <taxon>Eukaryota</taxon>
        <taxon>Metazoa</taxon>
        <taxon>Ecdysozoa</taxon>
        <taxon>Arthropoda</taxon>
        <taxon>Chelicerata</taxon>
        <taxon>Arachnida</taxon>
        <taxon>Araneae</taxon>
        <taxon>Araneomorphae</taxon>
        <taxon>Entelegynae</taxon>
        <taxon>Araneoidea</taxon>
        <taxon>Nephilidae</taxon>
        <taxon>Trichonephila</taxon>
        <taxon>Trichonephila inaurata</taxon>
    </lineage>
</organism>
<feature type="compositionally biased region" description="Polar residues" evidence="1">
    <location>
        <begin position="533"/>
        <end position="543"/>
    </location>
</feature>
<dbReference type="OrthoDB" id="6431439at2759"/>
<name>A0A8X7BMZ9_9ARAC</name>
<comment type="caution">
    <text evidence="3">The sequence shown here is derived from an EMBL/GenBank/DDBJ whole genome shotgun (WGS) entry which is preliminary data.</text>
</comment>
<evidence type="ECO:0000313" key="4">
    <source>
        <dbReference type="Proteomes" id="UP000886998"/>
    </source>
</evidence>
<feature type="compositionally biased region" description="Low complexity" evidence="1">
    <location>
        <begin position="413"/>
        <end position="456"/>
    </location>
</feature>
<keyword evidence="4" id="KW-1185">Reference proteome</keyword>
<evidence type="ECO:0008006" key="5">
    <source>
        <dbReference type="Google" id="ProtNLM"/>
    </source>
</evidence>
<keyword evidence="2" id="KW-0732">Signal</keyword>
<feature type="region of interest" description="Disordered" evidence="1">
    <location>
        <begin position="411"/>
        <end position="456"/>
    </location>
</feature>
<dbReference type="EMBL" id="BMAV01000188">
    <property type="protein sequence ID" value="GFY37230.1"/>
    <property type="molecule type" value="Genomic_DNA"/>
</dbReference>
<evidence type="ECO:0000256" key="2">
    <source>
        <dbReference type="SAM" id="SignalP"/>
    </source>
</evidence>
<protein>
    <recommendedName>
        <fullName evidence="5">GATA zinc finger domain-containing protein 14-like</fullName>
    </recommendedName>
</protein>
<proteinExistence type="predicted"/>
<accession>A0A8X7BMZ9</accession>
<dbReference type="Proteomes" id="UP000886998">
    <property type="component" value="Unassembled WGS sequence"/>
</dbReference>
<feature type="signal peptide" evidence="2">
    <location>
        <begin position="1"/>
        <end position="22"/>
    </location>
</feature>
<evidence type="ECO:0000313" key="3">
    <source>
        <dbReference type="EMBL" id="GFY37230.1"/>
    </source>
</evidence>
<reference evidence="3" key="1">
    <citation type="submission" date="2020-08" db="EMBL/GenBank/DDBJ databases">
        <title>Multicomponent nature underlies the extraordinary mechanical properties of spider dragline silk.</title>
        <authorList>
            <person name="Kono N."/>
            <person name="Nakamura H."/>
            <person name="Mori M."/>
            <person name="Yoshida Y."/>
            <person name="Ohtoshi R."/>
            <person name="Malay A.D."/>
            <person name="Moran D.A.P."/>
            <person name="Tomita M."/>
            <person name="Numata K."/>
            <person name="Arakawa K."/>
        </authorList>
    </citation>
    <scope>NUCLEOTIDE SEQUENCE</scope>
</reference>
<gene>
    <name evidence="3" type="primary">AVEN_31526_1</name>
    <name evidence="3" type="ORF">TNIN_72811</name>
</gene>
<feature type="region of interest" description="Disordered" evidence="1">
    <location>
        <begin position="360"/>
        <end position="390"/>
    </location>
</feature>
<feature type="chain" id="PRO_5036471428" description="GATA zinc finger domain-containing protein 14-like" evidence="2">
    <location>
        <begin position="23"/>
        <end position="658"/>
    </location>
</feature>
<evidence type="ECO:0000256" key="1">
    <source>
        <dbReference type="SAM" id="MobiDB-lite"/>
    </source>
</evidence>
<feature type="compositionally biased region" description="Low complexity" evidence="1">
    <location>
        <begin position="295"/>
        <end position="309"/>
    </location>
</feature>
<feature type="region of interest" description="Disordered" evidence="1">
    <location>
        <begin position="285"/>
        <end position="309"/>
    </location>
</feature>
<sequence length="658" mass="74326">MMLSRPVLLGFLWSFLIHSLSGQPQISNQETNKVYAYSYHFQHNGTTNSKDILRTVLGNDPDFEIDPPAGQSIIKTFSSPNIRGFFTKGVLPAGPLNTGFGSRHNTNAAIENIKKVVESNLQPPNIATGLLPPISPDISNGFNSGFNNVNDINLNFQKEDFPKIPPPPPPPLPFQNQDNFPKIPQPPQIPTIVQNDFPKIPDPVTNNNGVSRVENFSTNTPDGGKIQGQVETFSYNPPPVTNSNSNYQQNAQGFRRHENFVNNNDQVTGHRTQSYFRQSFRTVTPHLDSNDGQQNNRIGRSNVGSRNNNNQWWNAVNVLGENKNNFNSPNTGNLGQQISQNINQIKNNLKNEMNRQFGSRLSNLNNRNNFQNNYNNRQGNSNNNNNQLSNNIDFRKQQNSNNVFNQRVDTFRNNRNNNNNNGYSNNGLNNQQNNEYNNNRAPINIPFNNQNNNGYQAGNARVTNLNNRFNNDDTTKKVLNIINDVNAQLNNFHSNVGERNNNFRLTWDDDIGSNFNTDWSRRQSTPNGRPFSNAHSGPLNNQARPKPNEILKTTMEALAGNREFPIPPIPDIGNQAGNYRNAGGGGVERFFGVDKIVEGPNSFSRNQHRGYERNFHVNSNSGYQHNNQWSSNNVRRLDALSSKPDFSKDFIDVFRDDY</sequence>
<dbReference type="AlphaFoldDB" id="A0A8X7BMZ9"/>